<evidence type="ECO:0000256" key="8">
    <source>
        <dbReference type="ARBA" id="ARBA00022723"/>
    </source>
</evidence>
<keyword evidence="7" id="KW-0336">GPI-anchor</keyword>
<feature type="binding site" description="axial binding residue" evidence="15">
    <location>
        <position position="50"/>
    </location>
    <ligand>
        <name>heme</name>
        <dbReference type="ChEBI" id="CHEBI:30413"/>
    </ligand>
    <ligandPart>
        <name>Fe</name>
        <dbReference type="ChEBI" id="CHEBI:18248"/>
    </ligandPart>
</feature>
<evidence type="ECO:0000256" key="1">
    <source>
        <dbReference type="ARBA" id="ARBA00004609"/>
    </source>
</evidence>
<sequence length="255" mass="23976">MQLTLTTAALFAGLVVAQDLSLINQLPNCGKTCINNMLGKAQSLGCQPNDIACLCKNMDFGNGVHDCSAESCPQGTDINTITSTGMQFCAAALANSSGSGSAGVTASTTAVVSSGISTVVGSQTVVTTTGTGSMSTVTGLSTGIAGATPIVGAGTTGSSTGMNSTGGNSTSGKTGGVVVTSTNSAGSTILSTMAPSSTSGGSGGSGSGSSTARSGGSPTTSGSTTSSSGASSADTVKVAAAGFAGFAGLAAFVLL</sequence>
<gene>
    <name evidence="19" type="ORF">N7G274_008153</name>
</gene>
<dbReference type="PROSITE" id="PS52012">
    <property type="entry name" value="CFEM"/>
    <property type="match status" value="1"/>
</dbReference>
<feature type="signal peptide" evidence="17">
    <location>
        <begin position="1"/>
        <end position="17"/>
    </location>
</feature>
<name>A0ABR3ZZI8_9LECA</name>
<evidence type="ECO:0000256" key="2">
    <source>
        <dbReference type="ARBA" id="ARBA00004613"/>
    </source>
</evidence>
<evidence type="ECO:0000256" key="7">
    <source>
        <dbReference type="ARBA" id="ARBA00022622"/>
    </source>
</evidence>
<evidence type="ECO:0000313" key="20">
    <source>
        <dbReference type="Proteomes" id="UP001590950"/>
    </source>
</evidence>
<dbReference type="InterPro" id="IPR008427">
    <property type="entry name" value="Extracellular_membr_CFEM_dom"/>
</dbReference>
<keyword evidence="14" id="KW-0449">Lipoprotein</keyword>
<dbReference type="PANTHER" id="PTHR37928">
    <property type="entry name" value="CFEM DOMAIN PROTEIN (AFU_ORTHOLOGUE AFUA_6G14090)"/>
    <property type="match status" value="1"/>
</dbReference>
<evidence type="ECO:0000256" key="10">
    <source>
        <dbReference type="ARBA" id="ARBA00023004"/>
    </source>
</evidence>
<feature type="chain" id="PRO_5045477749" description="CFEM domain-containing protein" evidence="17">
    <location>
        <begin position="18"/>
        <end position="255"/>
    </location>
</feature>
<dbReference type="Proteomes" id="UP001590950">
    <property type="component" value="Unassembled WGS sequence"/>
</dbReference>
<keyword evidence="12 15" id="KW-1015">Disulfide bond</keyword>
<comment type="caution">
    <text evidence="15">Lacks conserved residue(s) required for the propagation of feature annotation.</text>
</comment>
<evidence type="ECO:0000256" key="12">
    <source>
        <dbReference type="ARBA" id="ARBA00023157"/>
    </source>
</evidence>
<keyword evidence="10 15" id="KW-0408">Iron</keyword>
<evidence type="ECO:0000256" key="5">
    <source>
        <dbReference type="ARBA" id="ARBA00022525"/>
    </source>
</evidence>
<proteinExistence type="inferred from homology"/>
<evidence type="ECO:0000256" key="6">
    <source>
        <dbReference type="ARBA" id="ARBA00022617"/>
    </source>
</evidence>
<evidence type="ECO:0000256" key="14">
    <source>
        <dbReference type="ARBA" id="ARBA00023288"/>
    </source>
</evidence>
<evidence type="ECO:0000256" key="13">
    <source>
        <dbReference type="ARBA" id="ARBA00023180"/>
    </source>
</evidence>
<evidence type="ECO:0000256" key="16">
    <source>
        <dbReference type="SAM" id="MobiDB-lite"/>
    </source>
</evidence>
<keyword evidence="9 17" id="KW-0732">Signal</keyword>
<comment type="caution">
    <text evidence="19">The sequence shown here is derived from an EMBL/GenBank/DDBJ whole genome shotgun (WGS) entry which is preliminary data.</text>
</comment>
<keyword evidence="6 15" id="KW-0349">Heme</keyword>
<dbReference type="EMBL" id="JBEFKJ010000027">
    <property type="protein sequence ID" value="KAL2039104.1"/>
    <property type="molecule type" value="Genomic_DNA"/>
</dbReference>
<keyword evidence="11" id="KW-0472">Membrane</keyword>
<keyword evidence="13" id="KW-0325">Glycoprotein</keyword>
<keyword evidence="8 15" id="KW-0479">Metal-binding</keyword>
<dbReference type="SMART" id="SM00747">
    <property type="entry name" value="CFEM"/>
    <property type="match status" value="1"/>
</dbReference>
<feature type="domain" description="CFEM" evidence="18">
    <location>
        <begin position="1"/>
        <end position="116"/>
    </location>
</feature>
<feature type="region of interest" description="Disordered" evidence="16">
    <location>
        <begin position="155"/>
        <end position="176"/>
    </location>
</feature>
<evidence type="ECO:0000256" key="3">
    <source>
        <dbReference type="ARBA" id="ARBA00010031"/>
    </source>
</evidence>
<feature type="compositionally biased region" description="Low complexity" evidence="16">
    <location>
        <begin position="188"/>
        <end position="199"/>
    </location>
</feature>
<keyword evidence="20" id="KW-1185">Reference proteome</keyword>
<evidence type="ECO:0000259" key="18">
    <source>
        <dbReference type="PROSITE" id="PS52012"/>
    </source>
</evidence>
<evidence type="ECO:0000256" key="4">
    <source>
        <dbReference type="ARBA" id="ARBA00022475"/>
    </source>
</evidence>
<evidence type="ECO:0000256" key="15">
    <source>
        <dbReference type="PROSITE-ProRule" id="PRU01356"/>
    </source>
</evidence>
<comment type="similarity">
    <text evidence="3">Belongs to the RBT5 family.</text>
</comment>
<keyword evidence="4" id="KW-1003">Cell membrane</keyword>
<evidence type="ECO:0000313" key="19">
    <source>
        <dbReference type="EMBL" id="KAL2039104.1"/>
    </source>
</evidence>
<dbReference type="PANTHER" id="PTHR37928:SF1">
    <property type="entry name" value="CFEM DOMAIN PROTEIN (AFU_ORTHOLOGUE AFUA_6G14090)"/>
    <property type="match status" value="1"/>
</dbReference>
<comment type="subcellular location">
    <subcellularLocation>
        <location evidence="1">Cell membrane</location>
        <topology evidence="1">Lipid-anchor</topology>
        <topology evidence="1">GPI-anchor</topology>
    </subcellularLocation>
    <subcellularLocation>
        <location evidence="2">Secreted</location>
    </subcellularLocation>
</comment>
<dbReference type="InterPro" id="IPR051735">
    <property type="entry name" value="CFEM_domain"/>
</dbReference>
<evidence type="ECO:0000256" key="9">
    <source>
        <dbReference type="ARBA" id="ARBA00022729"/>
    </source>
</evidence>
<organism evidence="19 20">
    <name type="scientific">Stereocaulon virgatum</name>
    <dbReference type="NCBI Taxonomy" id="373712"/>
    <lineage>
        <taxon>Eukaryota</taxon>
        <taxon>Fungi</taxon>
        <taxon>Dikarya</taxon>
        <taxon>Ascomycota</taxon>
        <taxon>Pezizomycotina</taxon>
        <taxon>Lecanoromycetes</taxon>
        <taxon>OSLEUM clade</taxon>
        <taxon>Lecanoromycetidae</taxon>
        <taxon>Lecanorales</taxon>
        <taxon>Lecanorineae</taxon>
        <taxon>Stereocaulaceae</taxon>
        <taxon>Stereocaulon</taxon>
    </lineage>
</organism>
<evidence type="ECO:0000256" key="17">
    <source>
        <dbReference type="SAM" id="SignalP"/>
    </source>
</evidence>
<feature type="region of interest" description="Disordered" evidence="16">
    <location>
        <begin position="188"/>
        <end position="231"/>
    </location>
</feature>
<dbReference type="Pfam" id="PF05730">
    <property type="entry name" value="CFEM"/>
    <property type="match status" value="1"/>
</dbReference>
<accession>A0ABR3ZZI8</accession>
<reference evidence="19 20" key="1">
    <citation type="submission" date="2024-09" db="EMBL/GenBank/DDBJ databases">
        <title>Rethinking Asexuality: The Enigmatic Case of Functional Sexual Genes in Lepraria (Stereocaulaceae).</title>
        <authorList>
            <person name="Doellman M."/>
            <person name="Sun Y."/>
            <person name="Barcenas-Pena A."/>
            <person name="Lumbsch H.T."/>
            <person name="Grewe F."/>
        </authorList>
    </citation>
    <scope>NUCLEOTIDE SEQUENCE [LARGE SCALE GENOMIC DNA]</scope>
    <source>
        <strain evidence="19 20">Mercado 3170</strain>
    </source>
</reference>
<feature type="compositionally biased region" description="Low complexity" evidence="16">
    <location>
        <begin position="208"/>
        <end position="231"/>
    </location>
</feature>
<protein>
    <recommendedName>
        <fullName evidence="18">CFEM domain-containing protein</fullName>
    </recommendedName>
</protein>
<feature type="disulfide bond" evidence="15">
    <location>
        <begin position="46"/>
        <end position="53"/>
    </location>
</feature>
<evidence type="ECO:0000256" key="11">
    <source>
        <dbReference type="ARBA" id="ARBA00023136"/>
    </source>
</evidence>
<keyword evidence="5" id="KW-0964">Secreted</keyword>